<dbReference type="Pfam" id="PF04984">
    <property type="entry name" value="Phage_sheath_1"/>
    <property type="match status" value="1"/>
</dbReference>
<dbReference type="InterPro" id="IPR035089">
    <property type="entry name" value="Phage_sheath_subtilisin"/>
</dbReference>
<protein>
    <recommendedName>
        <fullName evidence="7">Tail sheath protein</fullName>
    </recommendedName>
</protein>
<comment type="similarity">
    <text evidence="1">Belongs to the myoviridae tail sheath protein family.</text>
</comment>
<dbReference type="Proteomes" id="UP000007947">
    <property type="component" value="Chromosome"/>
</dbReference>
<dbReference type="InterPro" id="IPR052042">
    <property type="entry name" value="Tail_sheath_structural"/>
</dbReference>
<reference evidence="5 6" key="1">
    <citation type="submission" date="2011-05" db="EMBL/GenBank/DDBJ databases">
        <title>Whole genome sequence of Microlunatus phosphovorus NM-1.</title>
        <authorList>
            <person name="Hosoyama A."/>
            <person name="Sasaki K."/>
            <person name="Harada T."/>
            <person name="Igarashi R."/>
            <person name="Kawakoshi A."/>
            <person name="Sasagawa M."/>
            <person name="Fukada J."/>
            <person name="Nakamura S."/>
            <person name="Katano Y."/>
            <person name="Hanada S."/>
            <person name="Kamagata Y."/>
            <person name="Nakamura N."/>
            <person name="Yamazaki S."/>
            <person name="Fujita N."/>
        </authorList>
    </citation>
    <scope>NUCLEOTIDE SEQUENCE [LARGE SCALE GENOMIC DNA]</scope>
    <source>
        <strain evidence="6">ATCC 700054 / DSM 10555 / JCM 9379 / NBRC 101784 / NCIMB 13414 / VKM Ac-1990 / NM-1</strain>
    </source>
</reference>
<dbReference type="EMBL" id="AP012204">
    <property type="protein sequence ID" value="BAK35302.1"/>
    <property type="molecule type" value="Genomic_DNA"/>
</dbReference>
<feature type="region of interest" description="Disordered" evidence="2">
    <location>
        <begin position="100"/>
        <end position="126"/>
    </location>
</feature>
<feature type="compositionally biased region" description="Basic and acidic residues" evidence="2">
    <location>
        <begin position="100"/>
        <end position="109"/>
    </location>
</feature>
<dbReference type="PANTHER" id="PTHR35861:SF1">
    <property type="entry name" value="PHAGE TAIL SHEATH PROTEIN"/>
    <property type="match status" value="1"/>
</dbReference>
<gene>
    <name evidence="5" type="ordered locus">MLP_22880</name>
</gene>
<dbReference type="Pfam" id="PF17482">
    <property type="entry name" value="Phage_sheath_1C"/>
    <property type="match status" value="1"/>
</dbReference>
<dbReference type="STRING" id="1032480.MLP_22880"/>
<proteinExistence type="inferred from homology"/>
<evidence type="ECO:0000313" key="6">
    <source>
        <dbReference type="Proteomes" id="UP000007947"/>
    </source>
</evidence>
<dbReference type="PANTHER" id="PTHR35861">
    <property type="match status" value="1"/>
</dbReference>
<feature type="domain" description="Tail sheath protein subtilisin-like" evidence="3">
    <location>
        <begin position="389"/>
        <end position="524"/>
    </location>
</feature>
<evidence type="ECO:0000313" key="5">
    <source>
        <dbReference type="EMBL" id="BAK35302.1"/>
    </source>
</evidence>
<dbReference type="HOGENOM" id="CLU_009303_1_0_11"/>
<dbReference type="Gene3D" id="3.40.50.11780">
    <property type="match status" value="2"/>
</dbReference>
<evidence type="ECO:0000259" key="4">
    <source>
        <dbReference type="Pfam" id="PF17482"/>
    </source>
</evidence>
<evidence type="ECO:0000259" key="3">
    <source>
        <dbReference type="Pfam" id="PF04984"/>
    </source>
</evidence>
<dbReference type="AlphaFoldDB" id="F5XET6"/>
<organism evidence="5 6">
    <name type="scientific">Microlunatus phosphovorus (strain ATCC 700054 / DSM 10555 / JCM 9379 / NBRC 101784 / NCIMB 13414 / VKM Ac-1990 / NM-1)</name>
    <dbReference type="NCBI Taxonomy" id="1032480"/>
    <lineage>
        <taxon>Bacteria</taxon>
        <taxon>Bacillati</taxon>
        <taxon>Actinomycetota</taxon>
        <taxon>Actinomycetes</taxon>
        <taxon>Propionibacteriales</taxon>
        <taxon>Propionibacteriaceae</taxon>
        <taxon>Microlunatus</taxon>
    </lineage>
</organism>
<evidence type="ECO:0000256" key="1">
    <source>
        <dbReference type="ARBA" id="ARBA00008005"/>
    </source>
</evidence>
<feature type="domain" description="Tail sheath protein C-terminal" evidence="4">
    <location>
        <begin position="526"/>
        <end position="632"/>
    </location>
</feature>
<dbReference type="KEGG" id="mph:MLP_22880"/>
<evidence type="ECO:0000256" key="2">
    <source>
        <dbReference type="SAM" id="MobiDB-lite"/>
    </source>
</evidence>
<dbReference type="OrthoDB" id="9767864at2"/>
<evidence type="ECO:0008006" key="7">
    <source>
        <dbReference type="Google" id="ProtNLM"/>
    </source>
</evidence>
<keyword evidence="6" id="KW-1185">Reference proteome</keyword>
<name>F5XET6_MICPN</name>
<sequence length="640" mass="68625">MPQYLSPGVYVEELPGSRTIQGVSTSVAAFVGPTRFGPTSGRPELLTSYADFVGIYGDPADLRFGDNGQFRNHVALGVKGFFDEGGASLYVVRAFAHRDTGAPEDDHGRTRLVSPGEDPDASPPPAGLTLRARFPGTAGNLRVILTLRSGNDCLVQPNSGPALTRVREFDTVWAVTGGSHPAGSVNVVRRNPADGSWFLSGESRIDLDDVVAVYPISVLVEVQRPTTDARGLPVFGPTVTVGEFGFDPRPIGTGLTTVLTANPPTRRQALTVPLAIEGAADLLAAGDPQDAAAAALAQLLFGATLETASNPATPPANRQRVVTLADGTDGNAPDVTEYEGMPTFADYQDDLTALPFNGLLAIEAIEDISIVSAPGSSTGWNTDPALGTPIAQAIAGAVVSHCERLLYRVAALDAPPNSLPTTVLDYRNLRSSTHAALYFPWLVVSHPIEGTRITVPPSAYMAGVWARSDNTRGVIKAPANEVIRSALDLELRVNKAQQDLLNPEGVNCLRYFPGSGFLVWGARTISDDPEWKYLSIRRYFNYVERSIDQGTQWVVFEINGPALWDAVRQTVEGFLFTEWKNGALLGRSPEQGYFVRCDESTMTPDDLDNGRLICQIGIAAAKPAEFVIFRISQFTATTQS</sequence>
<dbReference type="InterPro" id="IPR020287">
    <property type="entry name" value="Tail_sheath_C"/>
</dbReference>
<dbReference type="RefSeq" id="WP_013863174.1">
    <property type="nucleotide sequence ID" value="NC_015635.1"/>
</dbReference>
<dbReference type="eggNOG" id="COG3497">
    <property type="taxonomic scope" value="Bacteria"/>
</dbReference>
<accession>F5XET6</accession>